<accession>A0A1G2SEB7</accession>
<sequence length="193" mass="21820">MEILAKAYQLPLEEVKKHWTEGKIQQVSKDGNYKFDIKDVGEKRVQEATSKLEQGLEELKKSFSSDGGHFKLPVLVAIPIDDLDGHLSRSSDFVLLPKDDVVPGHRVFGLRVSDLILPDAGIVTGDFVILDADASPKNGNIVIVRTPDGLAMIYYHERGDHLELRPEKDGFKKTYHLKEIKMIGRLVYHIKKY</sequence>
<dbReference type="EMBL" id="MHUW01000018">
    <property type="protein sequence ID" value="OHA83325.1"/>
    <property type="molecule type" value="Genomic_DNA"/>
</dbReference>
<protein>
    <recommendedName>
        <fullName evidence="1">Peptidase S24/S26A/S26B/S26C domain-containing protein</fullName>
    </recommendedName>
</protein>
<dbReference type="AlphaFoldDB" id="A0A1G2SEB7"/>
<evidence type="ECO:0000313" key="2">
    <source>
        <dbReference type="EMBL" id="OHA83325.1"/>
    </source>
</evidence>
<organism evidence="2 3">
    <name type="scientific">Candidatus Yonathbacteria bacterium RIFCSPLOWO2_01_FULL_47_33b</name>
    <dbReference type="NCBI Taxonomy" id="1802727"/>
    <lineage>
        <taxon>Bacteria</taxon>
        <taxon>Candidatus Yonathiibacteriota</taxon>
    </lineage>
</organism>
<feature type="domain" description="Peptidase S24/S26A/S26B/S26C" evidence="1">
    <location>
        <begin position="91"/>
        <end position="187"/>
    </location>
</feature>
<dbReference type="InterPro" id="IPR036286">
    <property type="entry name" value="LexA/Signal_pep-like_sf"/>
</dbReference>
<reference evidence="2 3" key="1">
    <citation type="journal article" date="2016" name="Nat. Commun.">
        <title>Thousands of microbial genomes shed light on interconnected biogeochemical processes in an aquifer system.</title>
        <authorList>
            <person name="Anantharaman K."/>
            <person name="Brown C.T."/>
            <person name="Hug L.A."/>
            <person name="Sharon I."/>
            <person name="Castelle C.J."/>
            <person name="Probst A.J."/>
            <person name="Thomas B.C."/>
            <person name="Singh A."/>
            <person name="Wilkins M.J."/>
            <person name="Karaoz U."/>
            <person name="Brodie E.L."/>
            <person name="Williams K.H."/>
            <person name="Hubbard S.S."/>
            <person name="Banfield J.F."/>
        </authorList>
    </citation>
    <scope>NUCLEOTIDE SEQUENCE [LARGE SCALE GENOMIC DNA]</scope>
</reference>
<evidence type="ECO:0000259" key="1">
    <source>
        <dbReference type="Pfam" id="PF00717"/>
    </source>
</evidence>
<dbReference type="InterPro" id="IPR015927">
    <property type="entry name" value="Peptidase_S24_S26A/B/C"/>
</dbReference>
<gene>
    <name evidence="2" type="ORF">A2937_00580</name>
</gene>
<comment type="caution">
    <text evidence="2">The sequence shown here is derived from an EMBL/GenBank/DDBJ whole genome shotgun (WGS) entry which is preliminary data.</text>
</comment>
<dbReference type="SUPFAM" id="SSF51306">
    <property type="entry name" value="LexA/Signal peptidase"/>
    <property type="match status" value="1"/>
</dbReference>
<dbReference type="STRING" id="1802727.A2937_00580"/>
<evidence type="ECO:0000313" key="3">
    <source>
        <dbReference type="Proteomes" id="UP000177987"/>
    </source>
</evidence>
<name>A0A1G2SEB7_9BACT</name>
<proteinExistence type="predicted"/>
<dbReference type="Proteomes" id="UP000177987">
    <property type="component" value="Unassembled WGS sequence"/>
</dbReference>
<dbReference type="Pfam" id="PF00717">
    <property type="entry name" value="Peptidase_S24"/>
    <property type="match status" value="1"/>
</dbReference>
<dbReference type="Gene3D" id="2.10.109.10">
    <property type="entry name" value="Umud Fragment, subunit A"/>
    <property type="match status" value="1"/>
</dbReference>